<dbReference type="Pfam" id="PF00028">
    <property type="entry name" value="Cadherin"/>
    <property type="match status" value="3"/>
</dbReference>
<evidence type="ECO:0000256" key="5">
    <source>
        <dbReference type="PROSITE-ProRule" id="PRU00043"/>
    </source>
</evidence>
<gene>
    <name evidence="8" type="primary">LOC106817944</name>
</gene>
<dbReference type="RefSeq" id="XP_014678138.1">
    <property type="nucleotide sequence ID" value="XM_014822652.1"/>
</dbReference>
<feature type="domain" description="Cadherin" evidence="6">
    <location>
        <begin position="2"/>
        <end position="197"/>
    </location>
</feature>
<evidence type="ECO:0000256" key="4">
    <source>
        <dbReference type="ARBA" id="ARBA00023180"/>
    </source>
</evidence>
<protein>
    <submittedName>
        <fullName evidence="8">Protocadherin-like wing polarity protein stan</fullName>
    </submittedName>
</protein>
<keyword evidence="2" id="KW-0812">Transmembrane</keyword>
<dbReference type="GeneID" id="106817944"/>
<proteinExistence type="predicted"/>
<dbReference type="PANTHER" id="PTHR24026">
    <property type="entry name" value="FAT ATYPICAL CADHERIN-RELATED"/>
    <property type="match status" value="1"/>
</dbReference>
<organism evidence="7 8">
    <name type="scientific">Priapulus caudatus</name>
    <name type="common">Priapulid worm</name>
    <dbReference type="NCBI Taxonomy" id="37621"/>
    <lineage>
        <taxon>Eukaryota</taxon>
        <taxon>Metazoa</taxon>
        <taxon>Ecdysozoa</taxon>
        <taxon>Scalidophora</taxon>
        <taxon>Priapulida</taxon>
        <taxon>Priapulimorpha</taxon>
        <taxon>Priapulimorphida</taxon>
        <taxon>Priapulidae</taxon>
        <taxon>Priapulus</taxon>
    </lineage>
</organism>
<keyword evidence="7" id="KW-1185">Reference proteome</keyword>
<dbReference type="InterPro" id="IPR015919">
    <property type="entry name" value="Cadherin-like_sf"/>
</dbReference>
<evidence type="ECO:0000313" key="8">
    <source>
        <dbReference type="RefSeq" id="XP_014678138.1"/>
    </source>
</evidence>
<accession>A0ABM1F117</accession>
<dbReference type="Proteomes" id="UP000695022">
    <property type="component" value="Unplaced"/>
</dbReference>
<dbReference type="Pfam" id="PF23592">
    <property type="entry name" value="Cadherin_CELSR2_9th"/>
    <property type="match status" value="1"/>
</dbReference>
<keyword evidence="1" id="KW-0245">EGF-like domain</keyword>
<dbReference type="CDD" id="cd11304">
    <property type="entry name" value="Cadherin_repeat"/>
    <property type="match status" value="3"/>
</dbReference>
<evidence type="ECO:0000313" key="7">
    <source>
        <dbReference type="Proteomes" id="UP000695022"/>
    </source>
</evidence>
<dbReference type="InterPro" id="IPR056286">
    <property type="entry name" value="Cadherin_CELSR1-3_9th"/>
</dbReference>
<keyword evidence="5" id="KW-0106">Calcium</keyword>
<dbReference type="Gene3D" id="2.60.40.60">
    <property type="entry name" value="Cadherins"/>
    <property type="match status" value="4"/>
</dbReference>
<evidence type="ECO:0000256" key="2">
    <source>
        <dbReference type="ARBA" id="ARBA00022692"/>
    </source>
</evidence>
<evidence type="ECO:0000256" key="3">
    <source>
        <dbReference type="ARBA" id="ARBA00022989"/>
    </source>
</evidence>
<evidence type="ECO:0000259" key="6">
    <source>
        <dbReference type="PROSITE" id="PS50268"/>
    </source>
</evidence>
<feature type="domain" description="Cadherin" evidence="6">
    <location>
        <begin position="198"/>
        <end position="303"/>
    </location>
</feature>
<evidence type="ECO:0000256" key="1">
    <source>
        <dbReference type="ARBA" id="ARBA00022536"/>
    </source>
</evidence>
<dbReference type="PRINTS" id="PR00205">
    <property type="entry name" value="CADHERIN"/>
</dbReference>
<feature type="non-terminal residue" evidence="8">
    <location>
        <position position="1"/>
    </location>
</feature>
<dbReference type="SMART" id="SM00112">
    <property type="entry name" value="CA"/>
    <property type="match status" value="2"/>
</dbReference>
<keyword evidence="4" id="KW-0325">Glycoprotein</keyword>
<reference evidence="8" key="1">
    <citation type="submission" date="2025-08" db="UniProtKB">
        <authorList>
            <consortium name="RefSeq"/>
        </authorList>
    </citation>
    <scope>IDENTIFICATION</scope>
</reference>
<name>A0ABM1F117_PRICU</name>
<keyword evidence="3" id="KW-0472">Membrane</keyword>
<dbReference type="InterPro" id="IPR002126">
    <property type="entry name" value="Cadherin-like_dom"/>
</dbReference>
<dbReference type="PROSITE" id="PS50268">
    <property type="entry name" value="CADHERIN_2"/>
    <property type="match status" value="2"/>
</dbReference>
<dbReference type="PANTHER" id="PTHR24026:SF51">
    <property type="entry name" value="PROTOCADHERIN-LIKE WING POLARITY PROTEIN STAN"/>
    <property type="match status" value="1"/>
</dbReference>
<keyword evidence="3" id="KW-1133">Transmembrane helix</keyword>
<sequence length="416" mass="45302">VYNVSVSEEDLPGMPVVTVTATDADQDARLSYQITNGNSRNRFSIISQMGRGLIAIAQPLNYKLERSSWFFKSPCQCVTRCTHHCHTRARDVTAVTHDVTVTVARDVTVTVAHDVTAVARDVTAVAADVALQDGLRVQQITVDPTSGIVRTARALDREDVPAYTLVAYAWDRGKRPLSASVVVMVTLADVNDSPPKFASDPLRYYVSENSPVGSTVAEVVADDPDLGANAVVEYAIVGGPDADAFALVTRRGEPTRLVTRVELDYESEKKAYQLIVRASSMTLFTDAIAHVVVRDVNDNRPELDDFAIVFHNFRDHFVRGVIGRVPARDPDVNDRLQFAITAGNNARLLILNETTGELSLNGSLDTNVPIRAAMEVKVTAVERRVRGSSGLISDVQWVMIIVVGEDGSVAMGQHFA</sequence>
<dbReference type="SUPFAM" id="SSF49313">
    <property type="entry name" value="Cadherin-like"/>
    <property type="match status" value="3"/>
</dbReference>